<reference evidence="1 2" key="1">
    <citation type="submission" date="2024-04" db="EMBL/GenBank/DDBJ databases">
        <title>whole genome sequencing of Lutimonas vermicola strain IMCC1616.</title>
        <authorList>
            <person name="Bae S.S."/>
        </authorList>
    </citation>
    <scope>NUCLEOTIDE SEQUENCE [LARGE SCALE GENOMIC DNA]</scope>
    <source>
        <strain evidence="1 2">IMCC1616</strain>
    </source>
</reference>
<keyword evidence="2" id="KW-1185">Reference proteome</keyword>
<protein>
    <submittedName>
        <fullName evidence="1">Uncharacterized protein</fullName>
    </submittedName>
</protein>
<dbReference type="Proteomes" id="UP001474120">
    <property type="component" value="Unassembled WGS sequence"/>
</dbReference>
<gene>
    <name evidence="1" type="ORF">AABB81_14170</name>
</gene>
<dbReference type="RefSeq" id="WP_342161212.1">
    <property type="nucleotide sequence ID" value="NZ_JBCDNA010000003.1"/>
</dbReference>
<evidence type="ECO:0000313" key="2">
    <source>
        <dbReference type="Proteomes" id="UP001474120"/>
    </source>
</evidence>
<accession>A0ABU9L3N5</accession>
<evidence type="ECO:0000313" key="1">
    <source>
        <dbReference type="EMBL" id="MEL4457051.1"/>
    </source>
</evidence>
<comment type="caution">
    <text evidence="1">The sequence shown here is derived from an EMBL/GenBank/DDBJ whole genome shotgun (WGS) entry which is preliminary data.</text>
</comment>
<organism evidence="1 2">
    <name type="scientific">Lutimonas vermicola</name>
    <dbReference type="NCBI Taxonomy" id="414288"/>
    <lineage>
        <taxon>Bacteria</taxon>
        <taxon>Pseudomonadati</taxon>
        <taxon>Bacteroidota</taxon>
        <taxon>Flavobacteriia</taxon>
        <taxon>Flavobacteriales</taxon>
        <taxon>Flavobacteriaceae</taxon>
        <taxon>Lutimonas</taxon>
    </lineage>
</organism>
<dbReference type="EMBL" id="JBCDNA010000003">
    <property type="protein sequence ID" value="MEL4457051.1"/>
    <property type="molecule type" value="Genomic_DNA"/>
</dbReference>
<proteinExistence type="predicted"/>
<name>A0ABU9L3N5_9FLAO</name>
<sequence>MKKFQMKNYNWGKLGLELLVVFLGVSSGFILNNWREESQQLELEQKYISGFIADVEDTIDELSKLNKNDSLWILAANRNISNLRARTLSTDSADALLKRIIQINKIEIKKGTYEDIINSGNLNLIRNFDLKGEIVDYGLAVQGVTFVDDYFHQFFNAYVMTFVFKEFDVINGKIIDEKIYNTVAFSNIFGGYYSMVLQRNNAYKDLLQKSLEFRKHLLKEKEKFN</sequence>